<evidence type="ECO:0000259" key="3">
    <source>
        <dbReference type="Pfam" id="PF05598"/>
    </source>
</evidence>
<dbReference type="Proteomes" id="UP000008841">
    <property type="component" value="Chromosome"/>
</dbReference>
<dbReference type="PANTHER" id="PTHR33408">
    <property type="entry name" value="TRANSPOSASE"/>
    <property type="match status" value="1"/>
</dbReference>
<feature type="region of interest" description="Disordered" evidence="1">
    <location>
        <begin position="230"/>
        <end position="264"/>
    </location>
</feature>
<dbReference type="NCBIfam" id="NF033551">
    <property type="entry name" value="transpos_IS1182"/>
    <property type="match status" value="1"/>
</dbReference>
<dbReference type="RefSeq" id="WP_012466493.1">
    <property type="nucleotide sequence ID" value="NC_010803.1"/>
</dbReference>
<sequence>MSIDFIRADRDTPFLFPPSVQEWLPADHLARFVVDIVSQLNLSSLKDVYAGRGSRPYDPAMLLSLLFYGYATGVFSSRKLEQATYDSVAFRYITGNQHPDHDTIAMFRKRFSGELKDLFHQILIIAHEMGILKIGTVSLDGTKVNANASKHQALSWDHADKIARQLQEEIDQLWLLAEQADQSVIPDGMKIPEELERRETRLASIIEAKRKIEARADERYAEEKQVYENKLAEREKREKERGKKSGGKPPKPPEPGPKPHDQVNLTDEESRIMPASGGGFLQAFNAQACVDIATLLIVAAHTTQQPNDKKQIEPALEALGNLPEELGQVNELLADTGYYSQANVEACEAAGINPLIAISRESHNQKLEDRFSEPEPVSETADGITKMRYRLKSKEGKALYAKRKCTVEPVFGIIKSALGYRQFLRRGFENVNAEWTLVSMAWNLKRMHVLTKPRIKNPVVAACKAKSDAYSDRLSEIWRVKLFEMHHVAKIATIQAIETISSMKCQFVSPTGC</sequence>
<name>B3EDJ3_CHLL2</name>
<dbReference type="InterPro" id="IPR047629">
    <property type="entry name" value="IS1182_transpos"/>
</dbReference>
<dbReference type="HOGENOM" id="CLU_021293_12_2_10"/>
<dbReference type="GO" id="GO:0004803">
    <property type="term" value="F:transposase activity"/>
    <property type="evidence" value="ECO:0007669"/>
    <property type="project" value="InterPro"/>
</dbReference>
<dbReference type="EMBL" id="CP001097">
    <property type="protein sequence ID" value="ACD90618.1"/>
    <property type="molecule type" value="Genomic_DNA"/>
</dbReference>
<dbReference type="GO" id="GO:0003677">
    <property type="term" value="F:DNA binding"/>
    <property type="evidence" value="ECO:0007669"/>
    <property type="project" value="InterPro"/>
</dbReference>
<accession>B3EDJ3</accession>
<dbReference type="AlphaFoldDB" id="B3EDJ3"/>
<organism evidence="4 5">
    <name type="scientific">Chlorobium limicola (strain DSM 245 / NBRC 103803 / 6330)</name>
    <dbReference type="NCBI Taxonomy" id="290315"/>
    <lineage>
        <taxon>Bacteria</taxon>
        <taxon>Pseudomonadati</taxon>
        <taxon>Chlorobiota</taxon>
        <taxon>Chlorobiia</taxon>
        <taxon>Chlorobiales</taxon>
        <taxon>Chlorobiaceae</taxon>
        <taxon>Chlorobium/Pelodictyon group</taxon>
        <taxon>Chlorobium</taxon>
    </lineage>
</organism>
<dbReference type="InterPro" id="IPR002559">
    <property type="entry name" value="Transposase_11"/>
</dbReference>
<dbReference type="GO" id="GO:0006313">
    <property type="term" value="P:DNA transposition"/>
    <property type="evidence" value="ECO:0007669"/>
    <property type="project" value="InterPro"/>
</dbReference>
<feature type="domain" description="Transposase IS4-like" evidence="2">
    <location>
        <begin position="275"/>
        <end position="444"/>
    </location>
</feature>
<dbReference type="STRING" id="290315.Clim_1571"/>
<gene>
    <name evidence="4" type="ordered locus">Clim_1571</name>
</gene>
<dbReference type="Pfam" id="PF05598">
    <property type="entry name" value="DUF772"/>
    <property type="match status" value="1"/>
</dbReference>
<evidence type="ECO:0000256" key="1">
    <source>
        <dbReference type="SAM" id="MobiDB-lite"/>
    </source>
</evidence>
<dbReference type="Pfam" id="PF01609">
    <property type="entry name" value="DDE_Tnp_1"/>
    <property type="match status" value="1"/>
</dbReference>
<dbReference type="InterPro" id="IPR008490">
    <property type="entry name" value="Transposase_InsH_N"/>
</dbReference>
<reference evidence="4 5" key="1">
    <citation type="submission" date="2008-05" db="EMBL/GenBank/DDBJ databases">
        <title>Complete sequence of Chlorobium limicola DSM 245.</title>
        <authorList>
            <consortium name="US DOE Joint Genome Institute"/>
            <person name="Lucas S."/>
            <person name="Copeland A."/>
            <person name="Lapidus A."/>
            <person name="Glavina del Rio T."/>
            <person name="Dalin E."/>
            <person name="Tice H."/>
            <person name="Bruce D."/>
            <person name="Goodwin L."/>
            <person name="Pitluck S."/>
            <person name="Schmutz J."/>
            <person name="Larimer F."/>
            <person name="Land M."/>
            <person name="Hauser L."/>
            <person name="Kyrpides N."/>
            <person name="Ovchinnikova G."/>
            <person name="Zhao F."/>
            <person name="Li T."/>
            <person name="Liu Z."/>
            <person name="Overmann J."/>
            <person name="Bryant D.A."/>
            <person name="Richardson P."/>
        </authorList>
    </citation>
    <scope>NUCLEOTIDE SEQUENCE [LARGE SCALE GENOMIC DNA]</scope>
    <source>
        <strain evidence="5">DSM 245 / NBRC 103803 / 6330</strain>
    </source>
</reference>
<protein>
    <submittedName>
        <fullName evidence="4">Transposase IS4 family protein</fullName>
    </submittedName>
</protein>
<feature type="compositionally biased region" description="Basic and acidic residues" evidence="1">
    <location>
        <begin position="230"/>
        <end position="243"/>
    </location>
</feature>
<proteinExistence type="predicted"/>
<evidence type="ECO:0000313" key="4">
    <source>
        <dbReference type="EMBL" id="ACD90618.1"/>
    </source>
</evidence>
<evidence type="ECO:0000259" key="2">
    <source>
        <dbReference type="Pfam" id="PF01609"/>
    </source>
</evidence>
<evidence type="ECO:0000313" key="5">
    <source>
        <dbReference type="Proteomes" id="UP000008841"/>
    </source>
</evidence>
<feature type="domain" description="Transposase InsH N-terminal" evidence="3">
    <location>
        <begin position="20"/>
        <end position="110"/>
    </location>
</feature>
<dbReference type="KEGG" id="cli:Clim_1571"/>
<dbReference type="eggNOG" id="COG3666">
    <property type="taxonomic scope" value="Bacteria"/>
</dbReference>